<dbReference type="GO" id="GO:0005829">
    <property type="term" value="C:cytosol"/>
    <property type="evidence" value="ECO:0007669"/>
    <property type="project" value="TreeGrafter"/>
</dbReference>
<sequence length="164" mass="17466">MTRSRTFTWQDPKLSADAVGTMSGLDFLREMVAGRLPGPPIAANLAFTLEEVEEGRAVFAVVPGEEHYNPIGSVHGGLYATLLDSAAGCAVHTTLAKGVGYTSLDLSTRFLRPMTVDTGKVRAIGTVLTRGRRTALAEAGLYDANDRLLAHATSTCMLFDLPTP</sequence>
<dbReference type="EMBL" id="MWQN01000002">
    <property type="protein sequence ID" value="OPC78689.1"/>
    <property type="molecule type" value="Genomic_DNA"/>
</dbReference>
<dbReference type="InterPro" id="IPR029069">
    <property type="entry name" value="HotDog_dom_sf"/>
</dbReference>
<keyword evidence="1" id="KW-0378">Hydrolase</keyword>
<dbReference type="InterPro" id="IPR006683">
    <property type="entry name" value="Thioestr_dom"/>
</dbReference>
<dbReference type="Proteomes" id="UP000190037">
    <property type="component" value="Unassembled WGS sequence"/>
</dbReference>
<comment type="caution">
    <text evidence="3">The sequence shown here is derived from an EMBL/GenBank/DDBJ whole genome shotgun (WGS) entry which is preliminary data.</text>
</comment>
<dbReference type="STRING" id="159449.B4N89_31480"/>
<evidence type="ECO:0000259" key="2">
    <source>
        <dbReference type="Pfam" id="PF03061"/>
    </source>
</evidence>
<dbReference type="NCBIfam" id="TIGR00369">
    <property type="entry name" value="unchar_dom_1"/>
    <property type="match status" value="1"/>
</dbReference>
<feature type="domain" description="Thioesterase" evidence="2">
    <location>
        <begin position="72"/>
        <end position="149"/>
    </location>
</feature>
<protein>
    <submittedName>
        <fullName evidence="3">Aromatic compound degradation protein PaaI</fullName>
    </submittedName>
</protein>
<dbReference type="OrthoDB" id="9813282at2"/>
<dbReference type="Pfam" id="PF03061">
    <property type="entry name" value="4HBT"/>
    <property type="match status" value="1"/>
</dbReference>
<dbReference type="GO" id="GO:0061522">
    <property type="term" value="F:1,4-dihydroxy-2-naphthoyl-CoA thioesterase activity"/>
    <property type="evidence" value="ECO:0007669"/>
    <property type="project" value="TreeGrafter"/>
</dbReference>
<evidence type="ECO:0000313" key="3">
    <source>
        <dbReference type="EMBL" id="OPC78689.1"/>
    </source>
</evidence>
<evidence type="ECO:0000313" key="4">
    <source>
        <dbReference type="Proteomes" id="UP000190037"/>
    </source>
</evidence>
<evidence type="ECO:0000256" key="1">
    <source>
        <dbReference type="ARBA" id="ARBA00022801"/>
    </source>
</evidence>
<dbReference type="Gene3D" id="3.10.129.10">
    <property type="entry name" value="Hotdog Thioesterase"/>
    <property type="match status" value="1"/>
</dbReference>
<organism evidence="3 4">
    <name type="scientific">Embleya scabrispora</name>
    <dbReference type="NCBI Taxonomy" id="159449"/>
    <lineage>
        <taxon>Bacteria</taxon>
        <taxon>Bacillati</taxon>
        <taxon>Actinomycetota</taxon>
        <taxon>Actinomycetes</taxon>
        <taxon>Kitasatosporales</taxon>
        <taxon>Streptomycetaceae</taxon>
        <taxon>Embleya</taxon>
    </lineage>
</organism>
<keyword evidence="4" id="KW-1185">Reference proteome</keyword>
<dbReference type="SUPFAM" id="SSF54637">
    <property type="entry name" value="Thioesterase/thiol ester dehydrase-isomerase"/>
    <property type="match status" value="1"/>
</dbReference>
<accession>A0A1T3NPE9</accession>
<reference evidence="3 4" key="1">
    <citation type="submission" date="2017-03" db="EMBL/GenBank/DDBJ databases">
        <title>Draft genome sequence of Streptomyces scabrisporus NF3, endophyte isolated from Amphipterygium adstringens.</title>
        <authorList>
            <person name="Vazquez M."/>
            <person name="Ceapa C.D."/>
            <person name="Rodriguez Luna D."/>
            <person name="Sanchez Esquivel S."/>
        </authorList>
    </citation>
    <scope>NUCLEOTIDE SEQUENCE [LARGE SCALE GENOMIC DNA]</scope>
    <source>
        <strain evidence="3 4">NF3</strain>
    </source>
</reference>
<proteinExistence type="predicted"/>
<dbReference type="PANTHER" id="PTHR43240">
    <property type="entry name" value="1,4-DIHYDROXY-2-NAPHTHOYL-COA THIOESTERASE 1"/>
    <property type="match status" value="1"/>
</dbReference>
<dbReference type="InterPro" id="IPR003736">
    <property type="entry name" value="PAAI_dom"/>
</dbReference>
<dbReference type="RefSeq" id="WP_078979888.1">
    <property type="nucleotide sequence ID" value="NZ_MWQN01000002.1"/>
</dbReference>
<gene>
    <name evidence="3" type="ORF">B4N89_31480</name>
</gene>
<name>A0A1T3NPE9_9ACTN</name>
<dbReference type="AlphaFoldDB" id="A0A1T3NPE9"/>
<dbReference type="CDD" id="cd03443">
    <property type="entry name" value="PaaI_thioesterase"/>
    <property type="match status" value="1"/>
</dbReference>
<dbReference type="PANTHER" id="PTHR43240:SF1">
    <property type="entry name" value="BLR5584 PROTEIN"/>
    <property type="match status" value="1"/>
</dbReference>